<feature type="domain" description="DUF4062" evidence="2">
    <location>
        <begin position="6"/>
        <end position="87"/>
    </location>
</feature>
<dbReference type="Proteomes" id="UP000321374">
    <property type="component" value="Unassembled WGS sequence"/>
</dbReference>
<proteinExistence type="predicted"/>
<dbReference type="Pfam" id="PF13271">
    <property type="entry name" value="DUF4062"/>
    <property type="match status" value="1"/>
</dbReference>
<evidence type="ECO:0000313" key="3">
    <source>
        <dbReference type="EMBL" id="TXI37304.1"/>
    </source>
</evidence>
<comment type="caution">
    <text evidence="3">The sequence shown here is derived from an EMBL/GenBank/DDBJ whole genome shotgun (WGS) entry which is preliminary data.</text>
</comment>
<dbReference type="InterPro" id="IPR025139">
    <property type="entry name" value="DUF4062"/>
</dbReference>
<evidence type="ECO:0000256" key="1">
    <source>
        <dbReference type="SAM" id="Coils"/>
    </source>
</evidence>
<reference evidence="3 4" key="1">
    <citation type="submission" date="2018-09" db="EMBL/GenBank/DDBJ databases">
        <title>Metagenome Assembled Genomes from an Advanced Water Purification Facility.</title>
        <authorList>
            <person name="Stamps B.W."/>
            <person name="Spear J.R."/>
        </authorList>
    </citation>
    <scope>NUCLEOTIDE SEQUENCE [LARGE SCALE GENOMIC DNA]</scope>
    <source>
        <strain evidence="3">Bin_42_2</strain>
    </source>
</reference>
<dbReference type="AlphaFoldDB" id="A0A5C7WKU0"/>
<accession>A0A5C7WKU0</accession>
<evidence type="ECO:0000259" key="2">
    <source>
        <dbReference type="Pfam" id="PF13271"/>
    </source>
</evidence>
<sequence length="359" mass="40874">MEKRYQVFVSSTFRDLEEERQEVMHALLELDCIPSGMELFPAANETQWNLIKKVIDDCDYYVLILGGRYGSIGPEGISYTEMEYRYALSIGKPTIAFLHRSPGKIIADKSESTEEGKEKLKAFRESVEKKLCKHWESAQELGSVVSRSLIQLIRSTPAIGWVRANELADREATMELLQLRRRVEELQAELSRARISAPTGSEGLAQGDEEHAINFSFASTAPGEYRSKTWSSSFSPTWNEVFACIAPLMIHEATDHTLKNALDNFAETENLERLLDHKDLARHEMRRFQIKEDDFQTIKIQLRALGLIAKSDKAKSVKDSGTYWTLTPYGDEIMTQLRAIRRNEDSLQASEEIVSDEAK</sequence>
<feature type="coiled-coil region" evidence="1">
    <location>
        <begin position="169"/>
        <end position="196"/>
    </location>
</feature>
<dbReference type="EMBL" id="SSGG01000060">
    <property type="protein sequence ID" value="TXI37304.1"/>
    <property type="molecule type" value="Genomic_DNA"/>
</dbReference>
<evidence type="ECO:0000313" key="4">
    <source>
        <dbReference type="Proteomes" id="UP000321374"/>
    </source>
</evidence>
<gene>
    <name evidence="3" type="ORF">E6Q51_03595</name>
</gene>
<keyword evidence="1" id="KW-0175">Coiled coil</keyword>
<protein>
    <submittedName>
        <fullName evidence="3">DUF4062 domain-containing protein</fullName>
    </submittedName>
</protein>
<name>A0A5C7WKU0_METME</name>
<organism evidence="3 4">
    <name type="scientific">Methylophilus methylotrophus</name>
    <name type="common">Bacterium W3A1</name>
    <dbReference type="NCBI Taxonomy" id="17"/>
    <lineage>
        <taxon>Bacteria</taxon>
        <taxon>Pseudomonadati</taxon>
        <taxon>Pseudomonadota</taxon>
        <taxon>Betaproteobacteria</taxon>
        <taxon>Nitrosomonadales</taxon>
        <taxon>Methylophilaceae</taxon>
        <taxon>Methylophilus</taxon>
    </lineage>
</organism>